<dbReference type="Gene3D" id="3.10.129.10">
    <property type="entry name" value="Hotdog Thioesterase"/>
    <property type="match status" value="1"/>
</dbReference>
<organism evidence="2 3">
    <name type="scientific">Candidatus Muproteobacteria bacterium RBG_16_60_9</name>
    <dbReference type="NCBI Taxonomy" id="1817755"/>
    <lineage>
        <taxon>Bacteria</taxon>
        <taxon>Pseudomonadati</taxon>
        <taxon>Pseudomonadota</taxon>
        <taxon>Candidatus Muproteobacteria</taxon>
    </lineage>
</organism>
<gene>
    <name evidence="2" type="ORF">A2W18_06205</name>
</gene>
<feature type="domain" description="Thioesterase" evidence="1">
    <location>
        <begin position="52"/>
        <end position="125"/>
    </location>
</feature>
<dbReference type="InterPro" id="IPR029069">
    <property type="entry name" value="HotDog_dom_sf"/>
</dbReference>
<name>A0A1F6VHT4_9PROT</name>
<accession>A0A1F6VHT4</accession>
<dbReference type="Proteomes" id="UP000179076">
    <property type="component" value="Unassembled WGS sequence"/>
</dbReference>
<proteinExistence type="predicted"/>
<reference evidence="2 3" key="1">
    <citation type="journal article" date="2016" name="Nat. Commun.">
        <title>Thousands of microbial genomes shed light on interconnected biogeochemical processes in an aquifer system.</title>
        <authorList>
            <person name="Anantharaman K."/>
            <person name="Brown C.T."/>
            <person name="Hug L.A."/>
            <person name="Sharon I."/>
            <person name="Castelle C.J."/>
            <person name="Probst A.J."/>
            <person name="Thomas B.C."/>
            <person name="Singh A."/>
            <person name="Wilkins M.J."/>
            <person name="Karaoz U."/>
            <person name="Brodie E.L."/>
            <person name="Williams K.H."/>
            <person name="Hubbard S.S."/>
            <person name="Banfield J.F."/>
        </authorList>
    </citation>
    <scope>NUCLEOTIDE SEQUENCE [LARGE SCALE GENOMIC DNA]</scope>
</reference>
<dbReference type="InterPro" id="IPR006683">
    <property type="entry name" value="Thioestr_dom"/>
</dbReference>
<dbReference type="SUPFAM" id="SSF54637">
    <property type="entry name" value="Thioesterase/thiol ester dehydrase-isomerase"/>
    <property type="match status" value="1"/>
</dbReference>
<dbReference type="CDD" id="cd03443">
    <property type="entry name" value="PaaI_thioesterase"/>
    <property type="match status" value="1"/>
</dbReference>
<evidence type="ECO:0000259" key="1">
    <source>
        <dbReference type="Pfam" id="PF03061"/>
    </source>
</evidence>
<comment type="caution">
    <text evidence="2">The sequence shown here is derived from an EMBL/GenBank/DDBJ whole genome shotgun (WGS) entry which is preliminary data.</text>
</comment>
<evidence type="ECO:0000313" key="2">
    <source>
        <dbReference type="EMBL" id="OGI69126.1"/>
    </source>
</evidence>
<dbReference type="Pfam" id="PF03061">
    <property type="entry name" value="4HBT"/>
    <property type="match status" value="1"/>
</dbReference>
<dbReference type="PANTHER" id="PTHR43240">
    <property type="entry name" value="1,4-DIHYDROXY-2-NAPHTHOYL-COA THIOESTERASE 1"/>
    <property type="match status" value="1"/>
</dbReference>
<sequence length="140" mass="14574">MNTTNSDVPEGFGPLFRTSPLLDALGPFYGKGAGAELTIGLRVGEKHTNSRGGVHGGVLATIGDVALGYTMASSPDRPRSALTASLTIDYVGSAKVGDWIEARVDKYKVGKTLAFANAYLTVDDTQVARVSAVFAVVSNP</sequence>
<protein>
    <submittedName>
        <fullName evidence="2">Esterase</fullName>
    </submittedName>
</protein>
<dbReference type="GO" id="GO:0016790">
    <property type="term" value="F:thiolester hydrolase activity"/>
    <property type="evidence" value="ECO:0007669"/>
    <property type="project" value="UniProtKB-ARBA"/>
</dbReference>
<dbReference type="AlphaFoldDB" id="A0A1F6VHT4"/>
<evidence type="ECO:0000313" key="3">
    <source>
        <dbReference type="Proteomes" id="UP000179076"/>
    </source>
</evidence>
<dbReference type="EMBL" id="MFSP01000029">
    <property type="protein sequence ID" value="OGI69126.1"/>
    <property type="molecule type" value="Genomic_DNA"/>
</dbReference>